<comment type="caution">
    <text evidence="2">The sequence shown here is derived from an EMBL/GenBank/DDBJ whole genome shotgun (WGS) entry which is preliminary data.</text>
</comment>
<evidence type="ECO:0000313" key="2">
    <source>
        <dbReference type="EMBL" id="NKE10496.1"/>
    </source>
</evidence>
<sequence>MSAEQQKTVIVVDRHLPTGLAVNAASIVAAMITTAFPALMGPPVKTADSELPGVVLAPLPVLAGDESLLGSAWSRADQANSGIDVFPFTRLAQGCKTYDEYISKLSSTSTHDLELAAIGLCGPKKAINSLTGDLPLYPAKEK</sequence>
<reference evidence="2 3" key="1">
    <citation type="submission" date="2020-02" db="EMBL/GenBank/DDBJ databases">
        <authorList>
            <person name="Sun Q."/>
        </authorList>
    </citation>
    <scope>NUCLEOTIDE SEQUENCE [LARGE SCALE GENOMIC DNA]</scope>
    <source>
        <strain evidence="2 3">YIM 13062</strain>
    </source>
</reference>
<gene>
    <name evidence="2" type="ORF">GTW58_11265</name>
</gene>
<keyword evidence="1" id="KW-1133">Transmembrane helix</keyword>
<evidence type="ECO:0000256" key="1">
    <source>
        <dbReference type="SAM" id="Phobius"/>
    </source>
</evidence>
<keyword evidence="1" id="KW-0472">Membrane</keyword>
<keyword evidence="3" id="KW-1185">Reference proteome</keyword>
<dbReference type="EMBL" id="JAAVUN010000028">
    <property type="protein sequence ID" value="NKE10496.1"/>
    <property type="molecule type" value="Genomic_DNA"/>
</dbReference>
<dbReference type="RefSeq" id="WP_157980557.1">
    <property type="nucleotide sequence ID" value="NZ_JAAVUN010000028.1"/>
</dbReference>
<dbReference type="Pfam" id="PF09391">
    <property type="entry name" value="DUF2000"/>
    <property type="match status" value="1"/>
</dbReference>
<feature type="transmembrane region" description="Helical" evidence="1">
    <location>
        <begin position="20"/>
        <end position="39"/>
    </location>
</feature>
<dbReference type="SUPFAM" id="SSF102462">
    <property type="entry name" value="Peptidyl-tRNA hydrolase II"/>
    <property type="match status" value="1"/>
</dbReference>
<organism evidence="2 3">
    <name type="scientific">Kocuria subflava</name>
    <dbReference type="NCBI Taxonomy" id="1736139"/>
    <lineage>
        <taxon>Bacteria</taxon>
        <taxon>Bacillati</taxon>
        <taxon>Actinomycetota</taxon>
        <taxon>Actinomycetes</taxon>
        <taxon>Micrococcales</taxon>
        <taxon>Micrococcaceae</taxon>
        <taxon>Kocuria</taxon>
    </lineage>
</organism>
<name>A0A846UAF0_9MICC</name>
<dbReference type="InterPro" id="IPR018988">
    <property type="entry name" value="DUF2000"/>
</dbReference>
<protein>
    <submittedName>
        <fullName evidence="2">DUF2000 domain-containing protein</fullName>
    </submittedName>
</protein>
<dbReference type="AlphaFoldDB" id="A0A846UAF0"/>
<keyword evidence="1" id="KW-0812">Transmembrane</keyword>
<accession>A0A846UAF0</accession>
<evidence type="ECO:0000313" key="3">
    <source>
        <dbReference type="Proteomes" id="UP000521379"/>
    </source>
</evidence>
<dbReference type="Proteomes" id="UP000521379">
    <property type="component" value="Unassembled WGS sequence"/>
</dbReference>
<dbReference type="Gene3D" id="3.40.1490.10">
    <property type="entry name" value="Bit1"/>
    <property type="match status" value="1"/>
</dbReference>
<dbReference type="InterPro" id="IPR023476">
    <property type="entry name" value="Pep_tRNA_hydro_II_dom_sf"/>
</dbReference>
<proteinExistence type="predicted"/>